<sequence>MKKLPLLGGLTAAEFLRDYWHKKPLLIRQAIPDFKPLLSRDQLFDLAAQDDVESRLITREKRRWKMDSGPFGEVPPLTQKNWTLLVQGVNLHDDGVDALMRQFSFVPDTRLDDLMISYATQTGGVGAHFDSYDVFLLQAQGHRRWRIGAQTDLTLQQGVPLKILKHFEPEEEFVLAPGDMLYLPPQYAHEGTAMDECMTYSIGFRAPSYQELGQAFLESLIDNIDLPGRYADPDLKPARHSAEISKGMLSRITAELNKIRFTQDEIALFIGEYLSDPKAHVYFDAPDVQLTKARFAQLAKKTGVRLSRKTQMLHRNNYIFLNGTSFETAGFDKEILAALANERMLDGQALKSASEELLEGLHTWYKDGWLHLKST</sequence>
<dbReference type="Pfam" id="PF08007">
    <property type="entry name" value="JmjC_2"/>
    <property type="match status" value="1"/>
</dbReference>
<keyword evidence="3" id="KW-0223">Dioxygenase</keyword>
<reference evidence="7" key="2">
    <citation type="submission" date="2020-09" db="EMBL/GenBank/DDBJ databases">
        <authorList>
            <person name="Sun Q."/>
            <person name="Sedlacek I."/>
        </authorList>
    </citation>
    <scope>NUCLEOTIDE SEQUENCE</scope>
    <source>
        <strain evidence="7">CCM 7664</strain>
    </source>
</reference>
<evidence type="ECO:0000256" key="1">
    <source>
        <dbReference type="ARBA" id="ARBA00001954"/>
    </source>
</evidence>
<evidence type="ECO:0000256" key="4">
    <source>
        <dbReference type="ARBA" id="ARBA00023002"/>
    </source>
</evidence>
<gene>
    <name evidence="7" type="ORF">GCM10011430_03660</name>
</gene>
<keyword evidence="4" id="KW-0560">Oxidoreductase</keyword>
<evidence type="ECO:0000313" key="8">
    <source>
        <dbReference type="Proteomes" id="UP000627205"/>
    </source>
</evidence>
<dbReference type="InterPro" id="IPR046799">
    <property type="entry name" value="ROXA-like_wH"/>
</dbReference>
<evidence type="ECO:0000256" key="5">
    <source>
        <dbReference type="ARBA" id="ARBA00023004"/>
    </source>
</evidence>
<dbReference type="GO" id="GO:0016706">
    <property type="term" value="F:2-oxoglutarate-dependent dioxygenase activity"/>
    <property type="evidence" value="ECO:0007669"/>
    <property type="project" value="TreeGrafter"/>
</dbReference>
<dbReference type="SUPFAM" id="SSF51197">
    <property type="entry name" value="Clavaminate synthase-like"/>
    <property type="match status" value="1"/>
</dbReference>
<comment type="caution">
    <text evidence="7">The sequence shown here is derived from an EMBL/GenBank/DDBJ whole genome shotgun (WGS) entry which is preliminary data.</text>
</comment>
<reference evidence="7" key="1">
    <citation type="journal article" date="2014" name="Int. J. Syst. Evol. Microbiol.">
        <title>Complete genome sequence of Corynebacterium casei LMG S-19264T (=DSM 44701T), isolated from a smear-ripened cheese.</title>
        <authorList>
            <consortium name="US DOE Joint Genome Institute (JGI-PGF)"/>
            <person name="Walter F."/>
            <person name="Albersmeier A."/>
            <person name="Kalinowski J."/>
            <person name="Ruckert C."/>
        </authorList>
    </citation>
    <scope>NUCLEOTIDE SEQUENCE</scope>
    <source>
        <strain evidence="7">CCM 7664</strain>
    </source>
</reference>
<dbReference type="PROSITE" id="PS51184">
    <property type="entry name" value="JMJC"/>
    <property type="match status" value="1"/>
</dbReference>
<dbReference type="InterPro" id="IPR039994">
    <property type="entry name" value="NO66-like"/>
</dbReference>
<dbReference type="AlphaFoldDB" id="A0A8J3F351"/>
<proteinExistence type="predicted"/>
<keyword evidence="2" id="KW-0479">Metal-binding</keyword>
<name>A0A8J3F351_9BURK</name>
<comment type="cofactor">
    <cofactor evidence="1">
        <name>Fe(2+)</name>
        <dbReference type="ChEBI" id="CHEBI:29033"/>
    </cofactor>
</comment>
<keyword evidence="5" id="KW-0408">Iron</keyword>
<dbReference type="PANTHER" id="PTHR13096">
    <property type="entry name" value="MINA53 MYC INDUCED NUCLEAR ANTIGEN"/>
    <property type="match status" value="1"/>
</dbReference>
<protein>
    <recommendedName>
        <fullName evidence="6">JmjC domain-containing protein</fullName>
    </recommendedName>
</protein>
<evidence type="ECO:0000313" key="7">
    <source>
        <dbReference type="EMBL" id="GGI53192.1"/>
    </source>
</evidence>
<evidence type="ECO:0000256" key="2">
    <source>
        <dbReference type="ARBA" id="ARBA00022723"/>
    </source>
</evidence>
<dbReference type="InterPro" id="IPR003347">
    <property type="entry name" value="JmjC_dom"/>
</dbReference>
<organism evidence="7 8">
    <name type="scientific">Oxalicibacterium solurbis</name>
    <dbReference type="NCBI Taxonomy" id="69280"/>
    <lineage>
        <taxon>Bacteria</taxon>
        <taxon>Pseudomonadati</taxon>
        <taxon>Pseudomonadota</taxon>
        <taxon>Betaproteobacteria</taxon>
        <taxon>Burkholderiales</taxon>
        <taxon>Oxalobacteraceae</taxon>
        <taxon>Oxalicibacterium</taxon>
    </lineage>
</organism>
<evidence type="ECO:0000259" key="6">
    <source>
        <dbReference type="PROSITE" id="PS51184"/>
    </source>
</evidence>
<dbReference type="Proteomes" id="UP000627205">
    <property type="component" value="Unassembled WGS sequence"/>
</dbReference>
<dbReference type="Gene3D" id="3.40.366.30">
    <property type="entry name" value="50S ribosomal protein L16 arginine hydroxylase, Chain A, Domain 2"/>
    <property type="match status" value="1"/>
</dbReference>
<accession>A0A8J3F351</accession>
<dbReference type="PANTHER" id="PTHR13096:SF8">
    <property type="entry name" value="RIBOSOMAL OXYGENASE 1"/>
    <property type="match status" value="1"/>
</dbReference>
<feature type="domain" description="JmjC" evidence="6">
    <location>
        <begin position="95"/>
        <end position="221"/>
    </location>
</feature>
<dbReference type="Pfam" id="PF20514">
    <property type="entry name" value="WHD_ROXA"/>
    <property type="match status" value="1"/>
</dbReference>
<dbReference type="EMBL" id="BMDP01000001">
    <property type="protein sequence ID" value="GGI53192.1"/>
    <property type="molecule type" value="Genomic_DNA"/>
</dbReference>
<dbReference type="RefSeq" id="WP_188419264.1">
    <property type="nucleotide sequence ID" value="NZ_BMDP01000001.1"/>
</dbReference>
<dbReference type="GO" id="GO:0046872">
    <property type="term" value="F:metal ion binding"/>
    <property type="evidence" value="ECO:0007669"/>
    <property type="project" value="UniProtKB-KW"/>
</dbReference>
<keyword evidence="8" id="KW-1185">Reference proteome</keyword>
<dbReference type="Gene3D" id="2.60.120.650">
    <property type="entry name" value="Cupin"/>
    <property type="match status" value="1"/>
</dbReference>
<evidence type="ECO:0000256" key="3">
    <source>
        <dbReference type="ARBA" id="ARBA00022964"/>
    </source>
</evidence>